<feature type="binding site" evidence="8">
    <location>
        <position position="161"/>
    </location>
    <ligand>
        <name>ATP</name>
        <dbReference type="ChEBI" id="CHEBI:30616"/>
    </ligand>
</feature>
<evidence type="ECO:0000256" key="7">
    <source>
        <dbReference type="ARBA" id="ARBA00023125"/>
    </source>
</evidence>
<dbReference type="SUPFAM" id="SSF48295">
    <property type="entry name" value="TrpR-like"/>
    <property type="match status" value="1"/>
</dbReference>
<feature type="binding site" evidence="8">
    <location>
        <position position="159"/>
    </location>
    <ligand>
        <name>ATP</name>
        <dbReference type="ChEBI" id="CHEBI:30616"/>
    </ligand>
</feature>
<dbReference type="PROSITE" id="PS01008">
    <property type="entry name" value="DNAA"/>
    <property type="match status" value="1"/>
</dbReference>
<comment type="subcellular location">
    <subcellularLocation>
        <location evidence="8">Cytoplasm</location>
    </subcellularLocation>
</comment>
<reference evidence="14 15" key="1">
    <citation type="submission" date="2019-08" db="EMBL/GenBank/DDBJ databases">
        <authorList>
            <person name="Lei W."/>
        </authorList>
    </citation>
    <scope>NUCLEOTIDE SEQUENCE [LARGE SCALE GENOMIC DNA]</scope>
    <source>
        <strain evidence="14 15">CCUG 66496</strain>
    </source>
</reference>
<evidence type="ECO:0000259" key="12">
    <source>
        <dbReference type="SMART" id="SM00382"/>
    </source>
</evidence>
<keyword evidence="7 8" id="KW-0238">DNA-binding</keyword>
<dbReference type="InterPro" id="IPR038454">
    <property type="entry name" value="DnaA_N_sf"/>
</dbReference>
<dbReference type="GO" id="GO:0008289">
    <property type="term" value="F:lipid binding"/>
    <property type="evidence" value="ECO:0007669"/>
    <property type="project" value="UniProtKB-KW"/>
</dbReference>
<dbReference type="Gene3D" id="3.30.300.180">
    <property type="match status" value="1"/>
</dbReference>
<evidence type="ECO:0000256" key="4">
    <source>
        <dbReference type="ARBA" id="ARBA00022741"/>
    </source>
</evidence>
<dbReference type="CDD" id="cd00009">
    <property type="entry name" value="AAA"/>
    <property type="match status" value="1"/>
</dbReference>
<gene>
    <name evidence="8 14" type="primary">dnaA</name>
    <name evidence="14" type="ORF">FRX57_05330</name>
</gene>
<keyword evidence="5 8" id="KW-0067">ATP-binding</keyword>
<comment type="caution">
    <text evidence="14">The sequence shown here is derived from an EMBL/GenBank/DDBJ whole genome shotgun (WGS) entry which is preliminary data.</text>
</comment>
<dbReference type="Gene3D" id="3.40.50.300">
    <property type="entry name" value="P-loop containing nucleotide triphosphate hydrolases"/>
    <property type="match status" value="1"/>
</dbReference>
<dbReference type="SUPFAM" id="SSF52540">
    <property type="entry name" value="P-loop containing nucleoside triphosphate hydrolases"/>
    <property type="match status" value="1"/>
</dbReference>
<comment type="similarity">
    <text evidence="1 8 11">Belongs to the DnaA family.</text>
</comment>
<name>A0A5C5SAW3_9STRE</name>
<dbReference type="Gene3D" id="1.10.1750.10">
    <property type="match status" value="1"/>
</dbReference>
<evidence type="ECO:0000313" key="14">
    <source>
        <dbReference type="EMBL" id="TWS97707.1"/>
    </source>
</evidence>
<feature type="domain" description="Chromosomal replication initiator DnaA C-terminal" evidence="13">
    <location>
        <begin position="364"/>
        <end position="433"/>
    </location>
</feature>
<keyword evidence="4 8" id="KW-0547">Nucleotide-binding</keyword>
<dbReference type="InterPro" id="IPR018312">
    <property type="entry name" value="Chromosome_initiator_DnaA_CS"/>
</dbReference>
<dbReference type="GO" id="GO:0005886">
    <property type="term" value="C:plasma membrane"/>
    <property type="evidence" value="ECO:0007669"/>
    <property type="project" value="TreeGrafter"/>
</dbReference>
<dbReference type="GO" id="GO:0005737">
    <property type="term" value="C:cytoplasm"/>
    <property type="evidence" value="ECO:0007669"/>
    <property type="project" value="UniProtKB-SubCell"/>
</dbReference>
<dbReference type="CDD" id="cd06571">
    <property type="entry name" value="Bac_DnaA_C"/>
    <property type="match status" value="1"/>
</dbReference>
<dbReference type="SMART" id="SM00760">
    <property type="entry name" value="Bac_DnaA_C"/>
    <property type="match status" value="1"/>
</dbReference>
<keyword evidence="2 8" id="KW-0963">Cytoplasm</keyword>
<protein>
    <recommendedName>
        <fullName evidence="8 9">Chromosomal replication initiator protein DnaA</fullName>
    </recommendedName>
</protein>
<dbReference type="FunFam" id="3.40.50.300:FF:000668">
    <property type="entry name" value="Chromosomal replication initiator protein DnaA"/>
    <property type="match status" value="1"/>
</dbReference>
<comment type="domain">
    <text evidence="8">Domain I is involved in oligomerization and binding regulators, domain II is flexibile and of varying length in different bacteria, domain III forms the AAA+ region, while domain IV binds dsDNA.</text>
</comment>
<feature type="region of interest" description="Domain IV, binds dsDNA" evidence="8">
    <location>
        <begin position="334"/>
        <end position="455"/>
    </location>
</feature>
<comment type="subunit">
    <text evidence="8">Oligomerizes as a right-handed, spiral filament on DNA at oriC.</text>
</comment>
<keyword evidence="6 8" id="KW-0446">Lipid-binding</keyword>
<dbReference type="InterPro" id="IPR010921">
    <property type="entry name" value="Trp_repressor/repl_initiator"/>
</dbReference>
<evidence type="ECO:0000256" key="3">
    <source>
        <dbReference type="ARBA" id="ARBA00022705"/>
    </source>
</evidence>
<dbReference type="InterPro" id="IPR027417">
    <property type="entry name" value="P-loop_NTPase"/>
</dbReference>
<evidence type="ECO:0000313" key="15">
    <source>
        <dbReference type="Proteomes" id="UP000317430"/>
    </source>
</evidence>
<keyword evidence="15" id="KW-1185">Reference proteome</keyword>
<dbReference type="GO" id="GO:0006275">
    <property type="term" value="P:regulation of DNA replication"/>
    <property type="evidence" value="ECO:0007669"/>
    <property type="project" value="UniProtKB-UniRule"/>
</dbReference>
<dbReference type="GO" id="GO:0006270">
    <property type="term" value="P:DNA replication initiation"/>
    <property type="evidence" value="ECO:0007669"/>
    <property type="project" value="UniProtKB-UniRule"/>
</dbReference>
<keyword evidence="3 8" id="KW-0235">DNA replication</keyword>
<dbReference type="InterPro" id="IPR020591">
    <property type="entry name" value="Chromosome_initiator_DnaA-like"/>
</dbReference>
<dbReference type="PANTHER" id="PTHR30050:SF2">
    <property type="entry name" value="CHROMOSOMAL REPLICATION INITIATOR PROTEIN DNAA"/>
    <property type="match status" value="1"/>
</dbReference>
<proteinExistence type="inferred from homology"/>
<dbReference type="AlphaFoldDB" id="A0A5C5SAW3"/>
<feature type="region of interest" description="Domain I, interacts with DnaA modulators" evidence="8">
    <location>
        <begin position="1"/>
        <end position="97"/>
    </location>
</feature>
<organism evidence="14 15">
    <name type="scientific">Streptococcus cuniculipharyngis</name>
    <dbReference type="NCBI Taxonomy" id="1562651"/>
    <lineage>
        <taxon>Bacteria</taxon>
        <taxon>Bacillati</taxon>
        <taxon>Bacillota</taxon>
        <taxon>Bacilli</taxon>
        <taxon>Lactobacillales</taxon>
        <taxon>Streptococcaceae</taxon>
        <taxon>Streptococcus</taxon>
    </lineage>
</organism>
<dbReference type="InterPro" id="IPR001957">
    <property type="entry name" value="Chromosome_initiator_DnaA"/>
</dbReference>
<evidence type="ECO:0000256" key="8">
    <source>
        <dbReference type="HAMAP-Rule" id="MF_00377"/>
    </source>
</evidence>
<comment type="caution">
    <text evidence="8">Lacks conserved residue(s) required for the propagation of feature annotation.</text>
</comment>
<dbReference type="Pfam" id="PF08299">
    <property type="entry name" value="Bac_DnaA_C"/>
    <property type="match status" value="1"/>
</dbReference>
<evidence type="ECO:0000256" key="10">
    <source>
        <dbReference type="RuleBase" id="RU000577"/>
    </source>
</evidence>
<accession>A0A5C5SAW3</accession>
<feature type="domain" description="AAA+ ATPase" evidence="12">
    <location>
        <begin position="148"/>
        <end position="281"/>
    </location>
</feature>
<evidence type="ECO:0000256" key="11">
    <source>
        <dbReference type="RuleBase" id="RU004227"/>
    </source>
</evidence>
<evidence type="ECO:0000259" key="13">
    <source>
        <dbReference type="SMART" id="SM00760"/>
    </source>
</evidence>
<dbReference type="Gene3D" id="1.10.8.60">
    <property type="match status" value="1"/>
</dbReference>
<dbReference type="NCBIfam" id="TIGR00362">
    <property type="entry name" value="DnaA"/>
    <property type="match status" value="1"/>
</dbReference>
<dbReference type="EMBL" id="VOHL01000003">
    <property type="protein sequence ID" value="TWS97707.1"/>
    <property type="molecule type" value="Genomic_DNA"/>
</dbReference>
<sequence length="455" mass="51718">MTKLEVAFWQRVLELTRNSQTQNTYDYYVASAKLLTIKNNQATILLPHEIQRKYWETNLESDILTAGFEILDTEIKAVYVFPEDLEDQNLLSSTDAAEDSTDLDDSQYLSPIASNLNSSYTFDNFIQGEGNRFAKSASLAVAAKPGTNYNPLFIWGGPGLGKTHLLNAIGNTVQEANPFERILYITTESFVNEFVNSAMLGKKSMDEFREKFRHLDVLMVDDIQFLVNKESTLDEFFNIFNTMFDKKKQIILTSDRSPKNLKNLPDRLVTRFEWGLSVDITPPDFETRVAILKDKIQHLNFKFQKDAIEYLANQIDSNVRDLEGSLKNINLIASLENLDTITVDIVAKAIRSRTTGAPKMTVIPIEKIQEEVGNFYGVTVKEIKSTKRPQNLATARQVAIYLSREMTDNSTTKIGRAFGGRDHSTVLHAYNKIKNLINQDESLKIEINTIKNKLK</sequence>
<dbReference type="PANTHER" id="PTHR30050">
    <property type="entry name" value="CHROMOSOMAL REPLICATION INITIATOR PROTEIN DNAA"/>
    <property type="match status" value="1"/>
</dbReference>
<dbReference type="SMART" id="SM00382">
    <property type="entry name" value="AAA"/>
    <property type="match status" value="1"/>
</dbReference>
<dbReference type="InterPro" id="IPR013159">
    <property type="entry name" value="DnaA_C"/>
</dbReference>
<feature type="binding site" evidence="8">
    <location>
        <position position="162"/>
    </location>
    <ligand>
        <name>ATP</name>
        <dbReference type="ChEBI" id="CHEBI:30616"/>
    </ligand>
</feature>
<dbReference type="Pfam" id="PF00308">
    <property type="entry name" value="Bac_DnaA"/>
    <property type="match status" value="1"/>
</dbReference>
<dbReference type="OrthoDB" id="9807019at2"/>
<evidence type="ECO:0000256" key="9">
    <source>
        <dbReference type="NCBIfam" id="TIGR00362"/>
    </source>
</evidence>
<comment type="function">
    <text evidence="8 10">Plays an essential role in the initiation and regulation of chromosomal replication. ATP-DnaA binds to the origin of replication (oriC) to initiate formation of the DNA replication initiation complex once per cell cycle. Binds the DnaA box (a 9 base pair repeat at the origin) and separates the double-stranded (ds)DNA. Forms a right-handed helical filament on oriC DNA; dsDNA binds to the exterior of the filament while single-stranded (ss)DNA is stabiized in the filament's interior. The ATP-DnaA-oriC complex binds and stabilizes one strand of the AT-rich DNA unwinding element (DUE), permitting loading of DNA polymerase. After initiation quickly degrades to an ADP-DnaA complex that is not apt for DNA replication. Binds acidic phospholipids.</text>
</comment>
<dbReference type="Proteomes" id="UP000317430">
    <property type="component" value="Unassembled WGS sequence"/>
</dbReference>
<dbReference type="PRINTS" id="PR00051">
    <property type="entry name" value="DNAA"/>
</dbReference>
<dbReference type="HAMAP" id="MF_00377">
    <property type="entry name" value="DnaA_bact"/>
    <property type="match status" value="1"/>
</dbReference>
<dbReference type="InterPro" id="IPR013317">
    <property type="entry name" value="DnaA_dom"/>
</dbReference>
<dbReference type="GO" id="GO:0003688">
    <property type="term" value="F:DNA replication origin binding"/>
    <property type="evidence" value="ECO:0007669"/>
    <property type="project" value="UniProtKB-UniRule"/>
</dbReference>
<dbReference type="RefSeq" id="WP_146567426.1">
    <property type="nucleotide sequence ID" value="NZ_VOHL01000003.1"/>
</dbReference>
<feature type="binding site" evidence="8">
    <location>
        <position position="163"/>
    </location>
    <ligand>
        <name>ATP</name>
        <dbReference type="ChEBI" id="CHEBI:30616"/>
    </ligand>
</feature>
<evidence type="ECO:0000256" key="1">
    <source>
        <dbReference type="ARBA" id="ARBA00006583"/>
    </source>
</evidence>
<dbReference type="GO" id="GO:0005524">
    <property type="term" value="F:ATP binding"/>
    <property type="evidence" value="ECO:0007669"/>
    <property type="project" value="UniProtKB-UniRule"/>
</dbReference>
<dbReference type="InterPro" id="IPR003593">
    <property type="entry name" value="AAA+_ATPase"/>
</dbReference>
<evidence type="ECO:0000256" key="6">
    <source>
        <dbReference type="ARBA" id="ARBA00023121"/>
    </source>
</evidence>
<evidence type="ECO:0000256" key="5">
    <source>
        <dbReference type="ARBA" id="ARBA00022840"/>
    </source>
</evidence>
<evidence type="ECO:0000256" key="2">
    <source>
        <dbReference type="ARBA" id="ARBA00022490"/>
    </source>
</evidence>